<accession>A0ABQ7ZAG4</accession>
<keyword evidence="1" id="KW-0812">Transmembrane</keyword>
<name>A0ABQ7ZAG4_BRANA</name>
<dbReference type="EMBL" id="JAGKQM010000015">
    <property type="protein sequence ID" value="KAH0877057.1"/>
    <property type="molecule type" value="Genomic_DNA"/>
</dbReference>
<dbReference type="Proteomes" id="UP000824890">
    <property type="component" value="Unassembled WGS sequence"/>
</dbReference>
<keyword evidence="1" id="KW-1133">Transmembrane helix</keyword>
<keyword evidence="1" id="KW-0472">Membrane</keyword>
<protein>
    <submittedName>
        <fullName evidence="2">Uncharacterized protein</fullName>
    </submittedName>
</protein>
<comment type="caution">
    <text evidence="2">The sequence shown here is derived from an EMBL/GenBank/DDBJ whole genome shotgun (WGS) entry which is preliminary data.</text>
</comment>
<proteinExistence type="predicted"/>
<sequence length="123" mass="13986">LPSRISSWLYMIDVSVLLNMGDCAIGAFISIFESVAINFGTNLLKLRHNKDERKDTTGSMCDMLTYYLEEWLIFYPKHIVSSAVDVAVWHLPYSRRYPSNGGMMNITAQEAVLRRLKSNSYAG</sequence>
<organism evidence="2 3">
    <name type="scientific">Brassica napus</name>
    <name type="common">Rape</name>
    <dbReference type="NCBI Taxonomy" id="3708"/>
    <lineage>
        <taxon>Eukaryota</taxon>
        <taxon>Viridiplantae</taxon>
        <taxon>Streptophyta</taxon>
        <taxon>Embryophyta</taxon>
        <taxon>Tracheophyta</taxon>
        <taxon>Spermatophyta</taxon>
        <taxon>Magnoliopsida</taxon>
        <taxon>eudicotyledons</taxon>
        <taxon>Gunneridae</taxon>
        <taxon>Pentapetalae</taxon>
        <taxon>rosids</taxon>
        <taxon>malvids</taxon>
        <taxon>Brassicales</taxon>
        <taxon>Brassicaceae</taxon>
        <taxon>Brassiceae</taxon>
        <taxon>Brassica</taxon>
    </lineage>
</organism>
<evidence type="ECO:0000313" key="3">
    <source>
        <dbReference type="Proteomes" id="UP000824890"/>
    </source>
</evidence>
<evidence type="ECO:0000256" key="1">
    <source>
        <dbReference type="SAM" id="Phobius"/>
    </source>
</evidence>
<reference evidence="2 3" key="1">
    <citation type="submission" date="2021-05" db="EMBL/GenBank/DDBJ databases">
        <title>Genome Assembly of Synthetic Allotetraploid Brassica napus Reveals Homoeologous Exchanges between Subgenomes.</title>
        <authorList>
            <person name="Davis J.T."/>
        </authorList>
    </citation>
    <scope>NUCLEOTIDE SEQUENCE [LARGE SCALE GENOMIC DNA]</scope>
    <source>
        <strain evidence="3">cv. Da-Ae</strain>
        <tissue evidence="2">Seedling</tissue>
    </source>
</reference>
<gene>
    <name evidence="2" type="ORF">HID58_064451</name>
</gene>
<keyword evidence="3" id="KW-1185">Reference proteome</keyword>
<evidence type="ECO:0000313" key="2">
    <source>
        <dbReference type="EMBL" id="KAH0877057.1"/>
    </source>
</evidence>
<feature type="transmembrane region" description="Helical" evidence="1">
    <location>
        <begin position="24"/>
        <end position="44"/>
    </location>
</feature>
<feature type="non-terminal residue" evidence="2">
    <location>
        <position position="1"/>
    </location>
</feature>